<dbReference type="InterPro" id="IPR051922">
    <property type="entry name" value="Bact_Sporulation_Assoc"/>
</dbReference>
<dbReference type="Pfam" id="PF04122">
    <property type="entry name" value="CW_binding_2"/>
    <property type="match status" value="3"/>
</dbReference>
<dbReference type="Gene3D" id="3.40.50.12090">
    <property type="match status" value="1"/>
</dbReference>
<dbReference type="AlphaFoldDB" id="A0A934X560"/>
<keyword evidence="1" id="KW-0732">Signal</keyword>
<dbReference type="PANTHER" id="PTHR30032">
    <property type="entry name" value="N-ACETYLMURAMOYL-L-ALANINE AMIDASE-RELATED"/>
    <property type="match status" value="1"/>
</dbReference>
<evidence type="ECO:0000313" key="3">
    <source>
        <dbReference type="Proteomes" id="UP000718281"/>
    </source>
</evidence>
<proteinExistence type="predicted"/>
<reference evidence="2 3" key="1">
    <citation type="submission" date="2020-10" db="EMBL/GenBank/DDBJ databases">
        <title>Connecting structure to function with the recovery of over 1000 high-quality activated sludge metagenome-assembled genomes encoding full-length rRNA genes using long-read sequencing.</title>
        <authorList>
            <person name="Singleton C.M."/>
            <person name="Petriglieri F."/>
            <person name="Kristensen J.M."/>
            <person name="Kirkegaard R.H."/>
            <person name="Michaelsen T.Y."/>
            <person name="Andersen M.H."/>
            <person name="Karst S.M."/>
            <person name="Dueholm M.S."/>
            <person name="Nielsen P.H."/>
            <person name="Albertsen M."/>
        </authorList>
    </citation>
    <scope>NUCLEOTIDE SEQUENCE [LARGE SCALE GENOMIC DNA]</scope>
    <source>
        <strain evidence="2">AalE_18-Q3-R2-46_BAT3C.188</strain>
    </source>
</reference>
<dbReference type="PANTHER" id="PTHR30032:SF8">
    <property type="entry name" value="GERMINATION-SPECIFIC N-ACETYLMURAMOYL-L-ALANINE AMIDASE"/>
    <property type="match status" value="1"/>
</dbReference>
<name>A0A934X560_9MICO</name>
<protein>
    <submittedName>
        <fullName evidence="2">Cell wall-binding repeat-containing protein</fullName>
    </submittedName>
</protein>
<accession>A0A934X560</accession>
<feature type="chain" id="PRO_5036837579" evidence="1">
    <location>
        <begin position="29"/>
        <end position="424"/>
    </location>
</feature>
<dbReference type="Proteomes" id="UP000718281">
    <property type="component" value="Unassembled WGS sequence"/>
</dbReference>
<dbReference type="EMBL" id="JADIXZ010000004">
    <property type="protein sequence ID" value="MBK6300987.1"/>
    <property type="molecule type" value="Genomic_DNA"/>
</dbReference>
<sequence length="424" mass="43723">MSFKTPRIAAAVLAAAALLAAPAASAYAWGPDGDDTAVPLDVDGRTYVAGDGPTVLRIAGSDRIATAIKAFCATESWRNHHRGDNSDRLILAASDDDKYADALASGPLADLLDAPILVTPSGDKLDGRIVSLLVLGCDGIRGNRDDFPIDSVTITSGTGVLREGIVQQLLAEPVFVDGVLDTSKGAGIPSCESGFDLRRHDRECGVDRYAGLNRYQTATAIAKYVDHIAFHKGYDNLNVFIADGNNFPDALAAGAAAAERNGVVILTNGAAGLDNTGFEFASNYAYSGKMIQNHNEVWVVGGNAKLAAAKGFNGVPVEPAFTVVGADRYETAAMLAKKAFTLKAHGQDFVVASGEVPADAVFAGGFAANLDGPLLLTAHGALSDPTGAYLKTDAASDSRITVFGGTGSVSPNVSGQLVALLAAL</sequence>
<gene>
    <name evidence="2" type="ORF">IPF40_08020</name>
</gene>
<organism evidence="2 3">
    <name type="scientific">Candidatus Phosphoribacter hodrii</name>
    <dbReference type="NCBI Taxonomy" id="2953743"/>
    <lineage>
        <taxon>Bacteria</taxon>
        <taxon>Bacillati</taxon>
        <taxon>Actinomycetota</taxon>
        <taxon>Actinomycetes</taxon>
        <taxon>Micrococcales</taxon>
        <taxon>Dermatophilaceae</taxon>
        <taxon>Candidatus Phosphoribacter</taxon>
    </lineage>
</organism>
<evidence type="ECO:0000256" key="1">
    <source>
        <dbReference type="SAM" id="SignalP"/>
    </source>
</evidence>
<dbReference type="InterPro" id="IPR007253">
    <property type="entry name" value="Cell_wall-bd_2"/>
</dbReference>
<feature type="signal peptide" evidence="1">
    <location>
        <begin position="1"/>
        <end position="28"/>
    </location>
</feature>
<comment type="caution">
    <text evidence="2">The sequence shown here is derived from an EMBL/GenBank/DDBJ whole genome shotgun (WGS) entry which is preliminary data.</text>
</comment>
<evidence type="ECO:0000313" key="2">
    <source>
        <dbReference type="EMBL" id="MBK6300987.1"/>
    </source>
</evidence>